<evidence type="ECO:0000313" key="2">
    <source>
        <dbReference type="EMBL" id="KIM67186.1"/>
    </source>
</evidence>
<evidence type="ECO:0000313" key="3">
    <source>
        <dbReference type="Proteomes" id="UP000053989"/>
    </source>
</evidence>
<dbReference type="InParanoid" id="A0A0C3EGZ3"/>
<protein>
    <submittedName>
        <fullName evidence="2">Uncharacterized protein</fullName>
    </submittedName>
</protein>
<sequence>FWDRQDWDQYLNSAEGHKSKRGTLGYLEDKNGDAPSNKIAKAIWAVVRRGWAQLVQEGSAPQSWGRLTASGHTFFHNFMEKVFPMFKLANNSWKLDYLASNSYSTWRKQKLDANCRWKKKEKGVKVEEDDDDDDDDEEEEEEVGMKRKGSRCKSEGPEKKFKGACSYKHLQ</sequence>
<organism evidence="2 3">
    <name type="scientific">Scleroderma citrinum Foug A</name>
    <dbReference type="NCBI Taxonomy" id="1036808"/>
    <lineage>
        <taxon>Eukaryota</taxon>
        <taxon>Fungi</taxon>
        <taxon>Dikarya</taxon>
        <taxon>Basidiomycota</taxon>
        <taxon>Agaricomycotina</taxon>
        <taxon>Agaricomycetes</taxon>
        <taxon>Agaricomycetidae</taxon>
        <taxon>Boletales</taxon>
        <taxon>Sclerodermatineae</taxon>
        <taxon>Sclerodermataceae</taxon>
        <taxon>Scleroderma</taxon>
    </lineage>
</organism>
<dbReference type="EMBL" id="KN822014">
    <property type="protein sequence ID" value="KIM67186.1"/>
    <property type="molecule type" value="Genomic_DNA"/>
</dbReference>
<proteinExistence type="predicted"/>
<name>A0A0C3EGZ3_9AGAM</name>
<keyword evidence="3" id="KW-1185">Reference proteome</keyword>
<evidence type="ECO:0000256" key="1">
    <source>
        <dbReference type="SAM" id="MobiDB-lite"/>
    </source>
</evidence>
<dbReference type="HOGENOM" id="CLU_069664_1_1_1"/>
<dbReference type="STRING" id="1036808.A0A0C3EGZ3"/>
<dbReference type="OrthoDB" id="2671972at2759"/>
<reference evidence="3" key="2">
    <citation type="submission" date="2015-01" db="EMBL/GenBank/DDBJ databases">
        <title>Evolutionary Origins and Diversification of the Mycorrhizal Mutualists.</title>
        <authorList>
            <consortium name="DOE Joint Genome Institute"/>
            <consortium name="Mycorrhizal Genomics Consortium"/>
            <person name="Kohler A."/>
            <person name="Kuo A."/>
            <person name="Nagy L.G."/>
            <person name="Floudas D."/>
            <person name="Copeland A."/>
            <person name="Barry K.W."/>
            <person name="Cichocki N."/>
            <person name="Veneault-Fourrey C."/>
            <person name="LaButti K."/>
            <person name="Lindquist E.A."/>
            <person name="Lipzen A."/>
            <person name="Lundell T."/>
            <person name="Morin E."/>
            <person name="Murat C."/>
            <person name="Riley R."/>
            <person name="Ohm R."/>
            <person name="Sun H."/>
            <person name="Tunlid A."/>
            <person name="Henrissat B."/>
            <person name="Grigoriev I.V."/>
            <person name="Hibbett D.S."/>
            <person name="Martin F."/>
        </authorList>
    </citation>
    <scope>NUCLEOTIDE SEQUENCE [LARGE SCALE GENOMIC DNA]</scope>
    <source>
        <strain evidence="3">Foug A</strain>
    </source>
</reference>
<feature type="region of interest" description="Disordered" evidence="1">
    <location>
        <begin position="119"/>
        <end position="171"/>
    </location>
</feature>
<dbReference type="AlphaFoldDB" id="A0A0C3EGZ3"/>
<reference evidence="2 3" key="1">
    <citation type="submission" date="2014-04" db="EMBL/GenBank/DDBJ databases">
        <authorList>
            <consortium name="DOE Joint Genome Institute"/>
            <person name="Kuo A."/>
            <person name="Kohler A."/>
            <person name="Nagy L.G."/>
            <person name="Floudas D."/>
            <person name="Copeland A."/>
            <person name="Barry K.W."/>
            <person name="Cichocki N."/>
            <person name="Veneault-Fourrey C."/>
            <person name="LaButti K."/>
            <person name="Lindquist E.A."/>
            <person name="Lipzen A."/>
            <person name="Lundell T."/>
            <person name="Morin E."/>
            <person name="Murat C."/>
            <person name="Sun H."/>
            <person name="Tunlid A."/>
            <person name="Henrissat B."/>
            <person name="Grigoriev I.V."/>
            <person name="Hibbett D.S."/>
            <person name="Martin F."/>
            <person name="Nordberg H.P."/>
            <person name="Cantor M.N."/>
            <person name="Hua S.X."/>
        </authorList>
    </citation>
    <scope>NUCLEOTIDE SEQUENCE [LARGE SCALE GENOMIC DNA]</scope>
    <source>
        <strain evidence="2 3">Foug A</strain>
    </source>
</reference>
<feature type="non-terminal residue" evidence="2">
    <location>
        <position position="1"/>
    </location>
</feature>
<feature type="compositionally biased region" description="Basic and acidic residues" evidence="1">
    <location>
        <begin position="152"/>
        <end position="161"/>
    </location>
</feature>
<dbReference type="Proteomes" id="UP000053989">
    <property type="component" value="Unassembled WGS sequence"/>
</dbReference>
<gene>
    <name evidence="2" type="ORF">SCLCIDRAFT_108621</name>
</gene>
<accession>A0A0C3EGZ3</accession>
<feature type="compositionally biased region" description="Acidic residues" evidence="1">
    <location>
        <begin position="127"/>
        <end position="142"/>
    </location>
</feature>